<evidence type="ECO:0000313" key="2">
    <source>
        <dbReference type="Proteomes" id="UP000237798"/>
    </source>
</evidence>
<dbReference type="PANTHER" id="PTHR38455">
    <property type="entry name" value="HYPOTHETICAL CYTOSOLIC PROTEIN"/>
    <property type="match status" value="1"/>
</dbReference>
<dbReference type="Pfam" id="PF06107">
    <property type="entry name" value="DUF951"/>
    <property type="match status" value="1"/>
</dbReference>
<evidence type="ECO:0000313" key="1">
    <source>
        <dbReference type="EMBL" id="PRR78579.1"/>
    </source>
</evidence>
<accession>A0A2T0B3W4</accession>
<gene>
    <name evidence="1" type="ORF">CLLU_36320</name>
</gene>
<name>A0A2T0B3W4_9CLOT</name>
<dbReference type="RefSeq" id="WP_106011157.1">
    <property type="nucleotide sequence ID" value="NZ_JALCPJ010000034.1"/>
</dbReference>
<reference evidence="1 2" key="1">
    <citation type="submission" date="2018-03" db="EMBL/GenBank/DDBJ databases">
        <title>Genome sequence of Clostridium luticellarii DSM 29923.</title>
        <authorList>
            <person name="Poehlein A."/>
            <person name="Daniel R."/>
        </authorList>
    </citation>
    <scope>NUCLEOTIDE SEQUENCE [LARGE SCALE GENOMIC DNA]</scope>
    <source>
        <strain evidence="1 2">DSM 29923</strain>
    </source>
</reference>
<sequence>MKKVFYMGDIVEMKKGHPCGSNEWQIIRLGADIKIKCCGCGRIVMLPRNKFSKNVKKIIRQNPDETKDV</sequence>
<dbReference type="InterPro" id="IPR009296">
    <property type="entry name" value="DUF951"/>
</dbReference>
<protein>
    <recommendedName>
        <fullName evidence="3">DUF951 domain-containing protein</fullName>
    </recommendedName>
</protein>
<dbReference type="PANTHER" id="PTHR38455:SF1">
    <property type="entry name" value="DUF951 DOMAIN-CONTAINING PROTEIN"/>
    <property type="match status" value="1"/>
</dbReference>
<proteinExistence type="predicted"/>
<dbReference type="PIRSF" id="PIRSF037263">
    <property type="entry name" value="DUF951_bac"/>
    <property type="match status" value="1"/>
</dbReference>
<dbReference type="AlphaFoldDB" id="A0A2T0B3W4"/>
<organism evidence="1 2">
    <name type="scientific">Clostridium luticellarii</name>
    <dbReference type="NCBI Taxonomy" id="1691940"/>
    <lineage>
        <taxon>Bacteria</taxon>
        <taxon>Bacillati</taxon>
        <taxon>Bacillota</taxon>
        <taxon>Clostridia</taxon>
        <taxon>Eubacteriales</taxon>
        <taxon>Clostridiaceae</taxon>
        <taxon>Clostridium</taxon>
    </lineage>
</organism>
<evidence type="ECO:0008006" key="3">
    <source>
        <dbReference type="Google" id="ProtNLM"/>
    </source>
</evidence>
<comment type="caution">
    <text evidence="1">The sequence shown here is derived from an EMBL/GenBank/DDBJ whole genome shotgun (WGS) entry which is preliminary data.</text>
</comment>
<keyword evidence="2" id="KW-1185">Reference proteome</keyword>
<dbReference type="Proteomes" id="UP000237798">
    <property type="component" value="Unassembled WGS sequence"/>
</dbReference>
<dbReference type="OrthoDB" id="9802710at2"/>
<dbReference type="EMBL" id="PVXP01000123">
    <property type="protein sequence ID" value="PRR78579.1"/>
    <property type="molecule type" value="Genomic_DNA"/>
</dbReference>